<keyword evidence="2" id="KW-0472">Membrane</keyword>
<proteinExistence type="predicted"/>
<feature type="compositionally biased region" description="Low complexity" evidence="1">
    <location>
        <begin position="17"/>
        <end position="37"/>
    </location>
</feature>
<dbReference type="EMBL" id="JAWQEG010003689">
    <property type="protein sequence ID" value="KAK3864949.1"/>
    <property type="molecule type" value="Genomic_DNA"/>
</dbReference>
<accession>A0AAE1F0X9</accession>
<evidence type="ECO:0000313" key="3">
    <source>
        <dbReference type="EMBL" id="KAK3864949.1"/>
    </source>
</evidence>
<name>A0AAE1F0X9_PETCI</name>
<protein>
    <submittedName>
        <fullName evidence="3">Uncharacterized protein</fullName>
    </submittedName>
</protein>
<feature type="compositionally biased region" description="Basic and acidic residues" evidence="1">
    <location>
        <begin position="1"/>
        <end position="12"/>
    </location>
</feature>
<evidence type="ECO:0000256" key="2">
    <source>
        <dbReference type="SAM" id="Phobius"/>
    </source>
</evidence>
<feature type="transmembrane region" description="Helical" evidence="2">
    <location>
        <begin position="129"/>
        <end position="152"/>
    </location>
</feature>
<evidence type="ECO:0000256" key="1">
    <source>
        <dbReference type="SAM" id="MobiDB-lite"/>
    </source>
</evidence>
<feature type="region of interest" description="Disordered" evidence="1">
    <location>
        <begin position="1"/>
        <end position="68"/>
    </location>
</feature>
<keyword evidence="2" id="KW-0812">Transmembrane</keyword>
<reference evidence="3" key="1">
    <citation type="submission" date="2023-10" db="EMBL/GenBank/DDBJ databases">
        <title>Genome assemblies of two species of porcelain crab, Petrolisthes cinctipes and Petrolisthes manimaculis (Anomura: Porcellanidae).</title>
        <authorList>
            <person name="Angst P."/>
        </authorList>
    </citation>
    <scope>NUCLEOTIDE SEQUENCE</scope>
    <source>
        <strain evidence="3">PB745_01</strain>
        <tissue evidence="3">Gill</tissue>
    </source>
</reference>
<gene>
    <name evidence="3" type="ORF">Pcinc_029401</name>
</gene>
<evidence type="ECO:0000313" key="4">
    <source>
        <dbReference type="Proteomes" id="UP001286313"/>
    </source>
</evidence>
<sequence>MRRAKAENECKFKQHHNINPSNTTITSTPAATPYHQPQQHHHNLNPSTTHDPLSTTRQLENHSPSQSNTFLFPQSTGGMIYEPLTAGVGGVGYETSGRRKKKLLKKRHTKKCHIVSPAPFLPPRRSLSAIPLTCLSFLSFATLLPATFLILFHPPLPPF</sequence>
<feature type="compositionally biased region" description="Polar residues" evidence="1">
    <location>
        <begin position="44"/>
        <end position="68"/>
    </location>
</feature>
<keyword evidence="4" id="KW-1185">Reference proteome</keyword>
<dbReference type="Proteomes" id="UP001286313">
    <property type="component" value="Unassembled WGS sequence"/>
</dbReference>
<comment type="caution">
    <text evidence="3">The sequence shown here is derived from an EMBL/GenBank/DDBJ whole genome shotgun (WGS) entry which is preliminary data.</text>
</comment>
<organism evidence="3 4">
    <name type="scientific">Petrolisthes cinctipes</name>
    <name type="common">Flat porcelain crab</name>
    <dbReference type="NCBI Taxonomy" id="88211"/>
    <lineage>
        <taxon>Eukaryota</taxon>
        <taxon>Metazoa</taxon>
        <taxon>Ecdysozoa</taxon>
        <taxon>Arthropoda</taxon>
        <taxon>Crustacea</taxon>
        <taxon>Multicrustacea</taxon>
        <taxon>Malacostraca</taxon>
        <taxon>Eumalacostraca</taxon>
        <taxon>Eucarida</taxon>
        <taxon>Decapoda</taxon>
        <taxon>Pleocyemata</taxon>
        <taxon>Anomura</taxon>
        <taxon>Galatheoidea</taxon>
        <taxon>Porcellanidae</taxon>
        <taxon>Petrolisthes</taxon>
    </lineage>
</organism>
<keyword evidence="2" id="KW-1133">Transmembrane helix</keyword>
<dbReference type="AlphaFoldDB" id="A0AAE1F0X9"/>